<keyword evidence="1" id="KW-0479">Metal-binding</keyword>
<dbReference type="EMBL" id="CP021255">
    <property type="protein sequence ID" value="AVD71946.1"/>
    <property type="molecule type" value="Genomic_DNA"/>
</dbReference>
<organism evidence="2 3">
    <name type="scientific">Desulfobulbus oralis</name>
    <dbReference type="NCBI Taxonomy" id="1986146"/>
    <lineage>
        <taxon>Bacteria</taxon>
        <taxon>Pseudomonadati</taxon>
        <taxon>Thermodesulfobacteriota</taxon>
        <taxon>Desulfobulbia</taxon>
        <taxon>Desulfobulbales</taxon>
        <taxon>Desulfobulbaceae</taxon>
        <taxon>Desulfobulbus</taxon>
    </lineage>
</organism>
<dbReference type="RefSeq" id="WP_104937154.1">
    <property type="nucleotide sequence ID" value="NZ_CP021255.1"/>
</dbReference>
<dbReference type="Pfam" id="PF03747">
    <property type="entry name" value="ADP_ribosyl_GH"/>
    <property type="match status" value="1"/>
</dbReference>
<evidence type="ECO:0000256" key="1">
    <source>
        <dbReference type="PIRSR" id="PIRSR605502-1"/>
    </source>
</evidence>
<dbReference type="InterPro" id="IPR036705">
    <property type="entry name" value="Ribosyl_crysJ1_sf"/>
</dbReference>
<dbReference type="KEGG" id="deo:CAY53_11070"/>
<dbReference type="GO" id="GO:0046872">
    <property type="term" value="F:metal ion binding"/>
    <property type="evidence" value="ECO:0007669"/>
    <property type="project" value="UniProtKB-KW"/>
</dbReference>
<dbReference type="OrthoDB" id="9798107at2"/>
<dbReference type="Gene3D" id="1.10.4080.10">
    <property type="entry name" value="ADP-ribosylation/Crystallin J1"/>
    <property type="match status" value="1"/>
</dbReference>
<protein>
    <recommendedName>
        <fullName evidence="4">ADP-ribosylglycohydrolase</fullName>
    </recommendedName>
</protein>
<dbReference type="InterPro" id="IPR005502">
    <property type="entry name" value="Ribosyl_crysJ1"/>
</dbReference>
<dbReference type="Proteomes" id="UP000239867">
    <property type="component" value="Chromosome"/>
</dbReference>
<name>A0A2L1GQM2_9BACT</name>
<evidence type="ECO:0008006" key="4">
    <source>
        <dbReference type="Google" id="ProtNLM"/>
    </source>
</evidence>
<evidence type="ECO:0000313" key="2">
    <source>
        <dbReference type="EMBL" id="AVD71946.1"/>
    </source>
</evidence>
<comment type="cofactor">
    <cofactor evidence="1">
        <name>Mg(2+)</name>
        <dbReference type="ChEBI" id="CHEBI:18420"/>
    </cofactor>
    <text evidence="1">Binds 2 magnesium ions per subunit.</text>
</comment>
<feature type="binding site" evidence="1">
    <location>
        <position position="248"/>
    </location>
    <ligand>
        <name>Mg(2+)</name>
        <dbReference type="ChEBI" id="CHEBI:18420"/>
        <label>1</label>
    </ligand>
</feature>
<dbReference type="SUPFAM" id="SSF101478">
    <property type="entry name" value="ADP-ribosylglycohydrolase"/>
    <property type="match status" value="1"/>
</dbReference>
<gene>
    <name evidence="2" type="ORF">CAY53_11070</name>
</gene>
<keyword evidence="1" id="KW-0460">Magnesium</keyword>
<feature type="binding site" evidence="1">
    <location>
        <position position="246"/>
    </location>
    <ligand>
        <name>Mg(2+)</name>
        <dbReference type="ChEBI" id="CHEBI:18420"/>
        <label>1</label>
    </ligand>
</feature>
<evidence type="ECO:0000313" key="3">
    <source>
        <dbReference type="Proteomes" id="UP000239867"/>
    </source>
</evidence>
<reference evidence="2 3" key="1">
    <citation type="journal article" date="2018" name="MBio">
        <title>Insights into the evolution of host association through the isolation and characterization of a novel human periodontal pathobiont, Desulfobulbus oralis.</title>
        <authorList>
            <person name="Cross K.L."/>
            <person name="Chirania P."/>
            <person name="Xiong W."/>
            <person name="Beall C.J."/>
            <person name="Elkins J.G."/>
            <person name="Giannone R.J."/>
            <person name="Griffen A.L."/>
            <person name="Guss A.M."/>
            <person name="Hettich R.L."/>
            <person name="Joshi S.S."/>
            <person name="Mokrzan E.M."/>
            <person name="Martin R.K."/>
            <person name="Zhulin I.B."/>
            <person name="Leys E.J."/>
            <person name="Podar M."/>
        </authorList>
    </citation>
    <scope>NUCLEOTIDE SEQUENCE [LARGE SCALE GENOMIC DNA]</scope>
    <source>
        <strain evidence="2 3">ORNL</strain>
    </source>
</reference>
<proteinExistence type="predicted"/>
<accession>A0A2L1GQM2</accession>
<dbReference type="AlphaFoldDB" id="A0A2L1GQM2"/>
<keyword evidence="3" id="KW-1185">Reference proteome</keyword>
<feature type="binding site" evidence="1">
    <location>
        <position position="249"/>
    </location>
    <ligand>
        <name>Mg(2+)</name>
        <dbReference type="ChEBI" id="CHEBI:18420"/>
        <label>1</label>
    </ligand>
</feature>
<sequence>MDHFSCAPVPESGVERAHLALSGTALGDIAGSTHEGKFEKAIPKELIGAYSHYTDETVLSCAVAEGMRAGVEKVGRAGLAASQQNQSLVKKELALALRNYARQYPYAGYGKRFWDWASSDSLEAYNSYGNGAAMRAAFPGWYATTMAEAQLLGQLSAAATHDNPVAIEATGVVAGCIYLLKTGGSKRDVLKFAQKHYDLSFTLDALRPMHGLHATCPGSVMVAIVSFLESTSFRHALGLAISMGGDCDTQAAITGAIAEAYYTVEPELLVAGLARLDNRLLDAMTAATCILEAEGLWHPGTHESAEPLTCRCRW</sequence>